<evidence type="ECO:0000256" key="4">
    <source>
        <dbReference type="ARBA" id="ARBA00022833"/>
    </source>
</evidence>
<feature type="domain" description="C2H2-type" evidence="7">
    <location>
        <begin position="361"/>
        <end position="388"/>
    </location>
</feature>
<sequence length="437" mass="51182">MNNRCRICLDEVPKLYPINGTILNCDEEINTMIKYCTSIELELSEDLPDGICVPCFKTLRIAYNFIVQFKENHEKLLQEREILISPNDAINLKREHLEEKKEIAPGGSQEICEKQEMEDAQLEEQVEYELLEEDQEQELVEQELVEQELVEQEGDEEEYEYQEVEVENLGEFLNSLDENGASTSIENFQHNVTVKVIKAEVPLEGDSNHKPQTVLRRKIKIRFSCPVCPSMYFASFENGLLPHMSLHDESFQCNVCVDGILYNPDTFLNHFMKFHRYQCPYCGKSFNRTGTLTAHIKTHSNLRYCCSGEGCNKTFPTSWSLKKHEGIHSTHAEYLCSECNLEFKTYDTYMYHQKKHNGKKFLCMCCGRTFMQSVHLKYHMQQHTGIKHFNCDKCPKSYTSSSQLKKHKTRHHPEQIADNMWVERIDMDQQEYEDVMQ</sequence>
<dbReference type="PANTHER" id="PTHR24409:SF418">
    <property type="entry name" value="SI:CH73-221F6.1"/>
    <property type="match status" value="1"/>
</dbReference>
<feature type="domain" description="C2H2-type" evidence="7">
    <location>
        <begin position="277"/>
        <end position="304"/>
    </location>
</feature>
<evidence type="ECO:0000259" key="8">
    <source>
        <dbReference type="PROSITE" id="PS51915"/>
    </source>
</evidence>
<dbReference type="EMBL" id="OV651813">
    <property type="protein sequence ID" value="CAH1098797.1"/>
    <property type="molecule type" value="Genomic_DNA"/>
</dbReference>
<keyword evidence="3 5" id="KW-0863">Zinc-finger</keyword>
<feature type="binding site" evidence="6">
    <location>
        <position position="8"/>
    </location>
    <ligand>
        <name>Zn(2+)</name>
        <dbReference type="ChEBI" id="CHEBI:29105"/>
    </ligand>
</feature>
<feature type="domain" description="C2H2-type" evidence="7">
    <location>
        <begin position="304"/>
        <end position="333"/>
    </location>
</feature>
<evidence type="ECO:0000313" key="10">
    <source>
        <dbReference type="Proteomes" id="UP001153636"/>
    </source>
</evidence>
<dbReference type="GO" id="GO:0000981">
    <property type="term" value="F:DNA-binding transcription factor activity, RNA polymerase II-specific"/>
    <property type="evidence" value="ECO:0007669"/>
    <property type="project" value="TreeGrafter"/>
</dbReference>
<dbReference type="AlphaFoldDB" id="A0A9P0G6Q5"/>
<dbReference type="OrthoDB" id="8117402at2759"/>
<evidence type="ECO:0000256" key="5">
    <source>
        <dbReference type="PROSITE-ProRule" id="PRU00042"/>
    </source>
</evidence>
<dbReference type="PROSITE" id="PS51915">
    <property type="entry name" value="ZAD"/>
    <property type="match status" value="1"/>
</dbReference>
<dbReference type="InterPro" id="IPR036236">
    <property type="entry name" value="Znf_C2H2_sf"/>
</dbReference>
<dbReference type="Proteomes" id="UP001153636">
    <property type="component" value="Chromosome 1"/>
</dbReference>
<feature type="domain" description="C2H2-type" evidence="7">
    <location>
        <begin position="389"/>
        <end position="416"/>
    </location>
</feature>
<evidence type="ECO:0000313" key="9">
    <source>
        <dbReference type="EMBL" id="CAH1098797.1"/>
    </source>
</evidence>
<keyword evidence="1 6" id="KW-0479">Metal-binding</keyword>
<protein>
    <submittedName>
        <fullName evidence="9">Uncharacterized protein</fullName>
    </submittedName>
</protein>
<dbReference type="SMART" id="SM00355">
    <property type="entry name" value="ZnF_C2H2"/>
    <property type="match status" value="7"/>
</dbReference>
<dbReference type="SUPFAM" id="SSF57716">
    <property type="entry name" value="Glucocorticoid receptor-like (DNA-binding domain)"/>
    <property type="match status" value="1"/>
</dbReference>
<dbReference type="InterPro" id="IPR013087">
    <property type="entry name" value="Znf_C2H2_type"/>
</dbReference>
<dbReference type="GO" id="GO:0005634">
    <property type="term" value="C:nucleus"/>
    <property type="evidence" value="ECO:0007669"/>
    <property type="project" value="InterPro"/>
</dbReference>
<dbReference type="GO" id="GO:0000977">
    <property type="term" value="F:RNA polymerase II transcription regulatory region sequence-specific DNA binding"/>
    <property type="evidence" value="ECO:0007669"/>
    <property type="project" value="TreeGrafter"/>
</dbReference>
<dbReference type="InterPro" id="IPR012934">
    <property type="entry name" value="Znf_AD"/>
</dbReference>
<feature type="binding site" evidence="6">
    <location>
        <position position="52"/>
    </location>
    <ligand>
        <name>Zn(2+)</name>
        <dbReference type="ChEBI" id="CHEBI:29105"/>
    </ligand>
</feature>
<dbReference type="SMART" id="SM00868">
    <property type="entry name" value="zf-AD"/>
    <property type="match status" value="1"/>
</dbReference>
<gene>
    <name evidence="9" type="ORF">PSYICH_LOCUS595</name>
</gene>
<evidence type="ECO:0000256" key="2">
    <source>
        <dbReference type="ARBA" id="ARBA00022737"/>
    </source>
</evidence>
<feature type="binding site" evidence="6">
    <location>
        <position position="5"/>
    </location>
    <ligand>
        <name>Zn(2+)</name>
        <dbReference type="ChEBI" id="CHEBI:29105"/>
    </ligand>
</feature>
<dbReference type="Gene3D" id="3.30.160.60">
    <property type="entry name" value="Classic Zinc Finger"/>
    <property type="match status" value="4"/>
</dbReference>
<reference evidence="9" key="1">
    <citation type="submission" date="2022-01" db="EMBL/GenBank/DDBJ databases">
        <authorList>
            <person name="King R."/>
        </authorList>
    </citation>
    <scope>NUCLEOTIDE SEQUENCE</scope>
</reference>
<evidence type="ECO:0000259" key="7">
    <source>
        <dbReference type="PROSITE" id="PS50157"/>
    </source>
</evidence>
<evidence type="ECO:0000256" key="6">
    <source>
        <dbReference type="PROSITE-ProRule" id="PRU01263"/>
    </source>
</evidence>
<feature type="domain" description="C2H2-type" evidence="7">
    <location>
        <begin position="334"/>
        <end position="361"/>
    </location>
</feature>
<dbReference type="PROSITE" id="PS00028">
    <property type="entry name" value="ZINC_FINGER_C2H2_1"/>
    <property type="match status" value="5"/>
</dbReference>
<feature type="binding site" evidence="6">
    <location>
        <position position="55"/>
    </location>
    <ligand>
        <name>Zn(2+)</name>
        <dbReference type="ChEBI" id="CHEBI:29105"/>
    </ligand>
</feature>
<dbReference type="SUPFAM" id="SSF57667">
    <property type="entry name" value="beta-beta-alpha zinc fingers"/>
    <property type="match status" value="3"/>
</dbReference>
<dbReference type="Pfam" id="PF00096">
    <property type="entry name" value="zf-C2H2"/>
    <property type="match status" value="2"/>
</dbReference>
<dbReference type="FunFam" id="3.30.160.60:FF:000110">
    <property type="entry name" value="Zinc finger protein-like"/>
    <property type="match status" value="1"/>
</dbReference>
<proteinExistence type="predicted"/>
<keyword evidence="2" id="KW-0677">Repeat</keyword>
<dbReference type="PANTHER" id="PTHR24409">
    <property type="entry name" value="ZINC FINGER PROTEIN 142"/>
    <property type="match status" value="1"/>
</dbReference>
<evidence type="ECO:0000256" key="3">
    <source>
        <dbReference type="ARBA" id="ARBA00022771"/>
    </source>
</evidence>
<keyword evidence="10" id="KW-1185">Reference proteome</keyword>
<dbReference type="GO" id="GO:0008270">
    <property type="term" value="F:zinc ion binding"/>
    <property type="evidence" value="ECO:0007669"/>
    <property type="project" value="UniProtKB-UniRule"/>
</dbReference>
<evidence type="ECO:0000256" key="1">
    <source>
        <dbReference type="ARBA" id="ARBA00022723"/>
    </source>
</evidence>
<feature type="domain" description="ZAD" evidence="8">
    <location>
        <begin position="3"/>
        <end position="79"/>
    </location>
</feature>
<dbReference type="Pfam" id="PF07776">
    <property type="entry name" value="zf-AD"/>
    <property type="match status" value="1"/>
</dbReference>
<dbReference type="PROSITE" id="PS50157">
    <property type="entry name" value="ZINC_FINGER_C2H2_2"/>
    <property type="match status" value="5"/>
</dbReference>
<organism evidence="9 10">
    <name type="scientific">Psylliodes chrysocephalus</name>
    <dbReference type="NCBI Taxonomy" id="3402493"/>
    <lineage>
        <taxon>Eukaryota</taxon>
        <taxon>Metazoa</taxon>
        <taxon>Ecdysozoa</taxon>
        <taxon>Arthropoda</taxon>
        <taxon>Hexapoda</taxon>
        <taxon>Insecta</taxon>
        <taxon>Pterygota</taxon>
        <taxon>Neoptera</taxon>
        <taxon>Endopterygota</taxon>
        <taxon>Coleoptera</taxon>
        <taxon>Polyphaga</taxon>
        <taxon>Cucujiformia</taxon>
        <taxon>Chrysomeloidea</taxon>
        <taxon>Chrysomelidae</taxon>
        <taxon>Galerucinae</taxon>
        <taxon>Alticini</taxon>
        <taxon>Psylliodes</taxon>
    </lineage>
</organism>
<keyword evidence="4 6" id="KW-0862">Zinc</keyword>
<name>A0A9P0G6Q5_9CUCU</name>
<accession>A0A9P0G6Q5</accession>